<gene>
    <name evidence="2" type="ORF">P280DRAFT_474607</name>
</gene>
<reference evidence="2" key="1">
    <citation type="journal article" date="2020" name="Stud. Mycol.">
        <title>101 Dothideomycetes genomes: a test case for predicting lifestyles and emergence of pathogens.</title>
        <authorList>
            <person name="Haridas S."/>
            <person name="Albert R."/>
            <person name="Binder M."/>
            <person name="Bloem J."/>
            <person name="Labutti K."/>
            <person name="Salamov A."/>
            <person name="Andreopoulos B."/>
            <person name="Baker S."/>
            <person name="Barry K."/>
            <person name="Bills G."/>
            <person name="Bluhm B."/>
            <person name="Cannon C."/>
            <person name="Castanera R."/>
            <person name="Culley D."/>
            <person name="Daum C."/>
            <person name="Ezra D."/>
            <person name="Gonzalez J."/>
            <person name="Henrissat B."/>
            <person name="Kuo A."/>
            <person name="Liang C."/>
            <person name="Lipzen A."/>
            <person name="Lutzoni F."/>
            <person name="Magnuson J."/>
            <person name="Mondo S."/>
            <person name="Nolan M."/>
            <person name="Ohm R."/>
            <person name="Pangilinan J."/>
            <person name="Park H.-J."/>
            <person name="Ramirez L."/>
            <person name="Alfaro M."/>
            <person name="Sun H."/>
            <person name="Tritt A."/>
            <person name="Yoshinaga Y."/>
            <person name="Zwiers L.-H."/>
            <person name="Turgeon B."/>
            <person name="Goodwin S."/>
            <person name="Spatafora J."/>
            <person name="Crous P."/>
            <person name="Grigoriev I."/>
        </authorList>
    </citation>
    <scope>NUCLEOTIDE SEQUENCE</scope>
    <source>
        <strain evidence="2">CBS 473.64</strain>
    </source>
</reference>
<dbReference type="EMBL" id="MU006823">
    <property type="protein sequence ID" value="KAF2634500.1"/>
    <property type="molecule type" value="Genomic_DNA"/>
</dbReference>
<dbReference type="Proteomes" id="UP000799753">
    <property type="component" value="Unassembled WGS sequence"/>
</dbReference>
<dbReference type="PANTHER" id="PTHR37540:SF5">
    <property type="entry name" value="TRANSCRIPTION FACTOR DOMAIN-CONTAINING PROTEIN"/>
    <property type="match status" value="1"/>
</dbReference>
<dbReference type="OrthoDB" id="415825at2759"/>
<organism evidence="2 3">
    <name type="scientific">Massarina eburnea CBS 473.64</name>
    <dbReference type="NCBI Taxonomy" id="1395130"/>
    <lineage>
        <taxon>Eukaryota</taxon>
        <taxon>Fungi</taxon>
        <taxon>Dikarya</taxon>
        <taxon>Ascomycota</taxon>
        <taxon>Pezizomycotina</taxon>
        <taxon>Dothideomycetes</taxon>
        <taxon>Pleosporomycetidae</taxon>
        <taxon>Pleosporales</taxon>
        <taxon>Massarineae</taxon>
        <taxon>Massarinaceae</taxon>
        <taxon>Massarina</taxon>
    </lineage>
</organism>
<feature type="compositionally biased region" description="Basic residues" evidence="1">
    <location>
        <begin position="10"/>
        <end position="19"/>
    </location>
</feature>
<keyword evidence="3" id="KW-1185">Reference proteome</keyword>
<evidence type="ECO:0000256" key="1">
    <source>
        <dbReference type="SAM" id="MobiDB-lite"/>
    </source>
</evidence>
<sequence>MSSRNEPKPMKKRAGRKRLPPLPPGPKLQFVVANHPGEFRSEATMRNVRSHVMYKHRGSSPPESSGERNNKLASATGTPSPTMTSSDGMVEDGNYLVSLGNYDTAWDGDIYRHMPQLPSENLTARVIAAITAEPARSAPPILDQGSEYPFPPQWTIMSQESLNELRDQYIHRLESQLGIQNSIWTRAICNHQLAFLSHLSVTCVYQDIEEGCLEDTPLTMYAKTKVLGMVNEALRTEATRIDDFTIISILHLLTSDLGGRNEGDIDMHQEALMQILDQRGGIANLGMDGNIATFLIL</sequence>
<dbReference type="PANTHER" id="PTHR37540">
    <property type="entry name" value="TRANSCRIPTION FACTOR (ACR-2), PUTATIVE-RELATED-RELATED"/>
    <property type="match status" value="1"/>
</dbReference>
<protein>
    <submittedName>
        <fullName evidence="2">Uncharacterized protein</fullName>
    </submittedName>
</protein>
<accession>A0A6A6RGZ6</accession>
<feature type="compositionally biased region" description="Polar residues" evidence="1">
    <location>
        <begin position="71"/>
        <end position="87"/>
    </location>
</feature>
<feature type="region of interest" description="Disordered" evidence="1">
    <location>
        <begin position="55"/>
        <end position="89"/>
    </location>
</feature>
<evidence type="ECO:0000313" key="3">
    <source>
        <dbReference type="Proteomes" id="UP000799753"/>
    </source>
</evidence>
<name>A0A6A6RGZ6_9PLEO</name>
<proteinExistence type="predicted"/>
<feature type="region of interest" description="Disordered" evidence="1">
    <location>
        <begin position="1"/>
        <end position="30"/>
    </location>
</feature>
<dbReference type="AlphaFoldDB" id="A0A6A6RGZ6"/>
<evidence type="ECO:0000313" key="2">
    <source>
        <dbReference type="EMBL" id="KAF2634500.1"/>
    </source>
</evidence>